<dbReference type="GO" id="GO:0034976">
    <property type="term" value="P:response to endoplasmic reticulum stress"/>
    <property type="evidence" value="ECO:0007669"/>
    <property type="project" value="UniProtKB-ARBA"/>
</dbReference>
<keyword evidence="7 21" id="KW-0378">Hydrolase</keyword>
<evidence type="ECO:0000256" key="8">
    <source>
        <dbReference type="ARBA" id="ARBA00022824"/>
    </source>
</evidence>
<feature type="compositionally biased region" description="Basic and acidic residues" evidence="22">
    <location>
        <begin position="21"/>
        <end position="101"/>
    </location>
</feature>
<evidence type="ECO:0000256" key="3">
    <source>
        <dbReference type="ARBA" id="ARBA00004922"/>
    </source>
</evidence>
<dbReference type="GO" id="GO:0005509">
    <property type="term" value="F:calcium ion binding"/>
    <property type="evidence" value="ECO:0007669"/>
    <property type="project" value="InterPro"/>
</dbReference>
<keyword evidence="5" id="KW-0812">Transmembrane</keyword>
<keyword evidence="10" id="KW-0735">Signal-anchor</keyword>
<feature type="binding site" evidence="19">
    <location>
        <position position="578"/>
    </location>
    <ligand>
        <name>Ca(2+)</name>
        <dbReference type="ChEBI" id="CHEBI:29108"/>
    </ligand>
</feature>
<keyword evidence="13 20" id="KW-1015">Disulfide bond</keyword>
<evidence type="ECO:0000256" key="21">
    <source>
        <dbReference type="RuleBase" id="RU361193"/>
    </source>
</evidence>
<evidence type="ECO:0000256" key="17">
    <source>
        <dbReference type="ARBA" id="ARBA00053655"/>
    </source>
</evidence>
<organism evidence="23">
    <name type="scientific">Graphocephala atropunctata</name>
    <dbReference type="NCBI Taxonomy" id="36148"/>
    <lineage>
        <taxon>Eukaryota</taxon>
        <taxon>Metazoa</taxon>
        <taxon>Ecdysozoa</taxon>
        <taxon>Arthropoda</taxon>
        <taxon>Hexapoda</taxon>
        <taxon>Insecta</taxon>
        <taxon>Pterygota</taxon>
        <taxon>Neoptera</taxon>
        <taxon>Paraneoptera</taxon>
        <taxon>Hemiptera</taxon>
        <taxon>Auchenorrhyncha</taxon>
        <taxon>Membracoidea</taxon>
        <taxon>Cicadellidae</taxon>
        <taxon>Cicadellinae</taxon>
        <taxon>Cicadellini</taxon>
        <taxon>Graphocephala</taxon>
    </lineage>
</organism>
<dbReference type="GO" id="GO:0005975">
    <property type="term" value="P:carbohydrate metabolic process"/>
    <property type="evidence" value="ECO:0007669"/>
    <property type="project" value="InterPro"/>
</dbReference>
<feature type="active site" description="Proton donor" evidence="18">
    <location>
        <position position="217"/>
    </location>
</feature>
<feature type="active site" evidence="18">
    <location>
        <position position="490"/>
    </location>
</feature>
<comment type="function">
    <text evidence="17">Involved in glycoprotein quality control targeting of misfolded glycoproteins for degradation. It primarily trims a single alpha-1,2-linked mannose residue from Man(9)GlcNAc(2) to produce Man(8)GlcNAc(2), but at high enzyme concentrations, as found in the ER quality control compartment (ERQC), it further trims the carbohydrates to Man(5-6)GlcNAc(2).</text>
</comment>
<dbReference type="GO" id="GO:0004571">
    <property type="term" value="F:mannosyl-oligosaccharide 1,2-alpha-mannosidase activity"/>
    <property type="evidence" value="ECO:0007669"/>
    <property type="project" value="UniProtKB-EC"/>
</dbReference>
<keyword evidence="12" id="KW-0472">Membrane</keyword>
<evidence type="ECO:0000256" key="5">
    <source>
        <dbReference type="ARBA" id="ARBA00022692"/>
    </source>
</evidence>
<evidence type="ECO:0000256" key="22">
    <source>
        <dbReference type="SAM" id="MobiDB-lite"/>
    </source>
</evidence>
<evidence type="ECO:0000256" key="10">
    <source>
        <dbReference type="ARBA" id="ARBA00022968"/>
    </source>
</evidence>
<evidence type="ECO:0000256" key="9">
    <source>
        <dbReference type="ARBA" id="ARBA00022837"/>
    </source>
</evidence>
<evidence type="ECO:0000256" key="14">
    <source>
        <dbReference type="ARBA" id="ARBA00023295"/>
    </source>
</evidence>
<protein>
    <recommendedName>
        <fullName evidence="21">alpha-1,2-Mannosidase</fullName>
        <ecNumber evidence="21">3.2.1.-</ecNumber>
    </recommendedName>
</protein>
<dbReference type="InterPro" id="IPR050749">
    <property type="entry name" value="Glycosyl_Hydrolase_47"/>
</dbReference>
<dbReference type="GO" id="GO:0005789">
    <property type="term" value="C:endoplasmic reticulum membrane"/>
    <property type="evidence" value="ECO:0007669"/>
    <property type="project" value="UniProtKB-SubCell"/>
</dbReference>
<keyword evidence="11" id="KW-1133">Transmembrane helix</keyword>
<evidence type="ECO:0000256" key="15">
    <source>
        <dbReference type="ARBA" id="ARBA00047669"/>
    </source>
</evidence>
<evidence type="ECO:0000256" key="1">
    <source>
        <dbReference type="ARBA" id="ARBA00001913"/>
    </source>
</evidence>
<dbReference type="EC" id="3.2.1.-" evidence="21"/>
<comment type="cofactor">
    <cofactor evidence="1 19">
        <name>Ca(2+)</name>
        <dbReference type="ChEBI" id="CHEBI:29108"/>
    </cofactor>
</comment>
<keyword evidence="8" id="KW-0256">Endoplasmic reticulum</keyword>
<feature type="disulfide bond" evidence="20">
    <location>
        <begin position="416"/>
        <end position="445"/>
    </location>
</feature>
<evidence type="ECO:0000256" key="13">
    <source>
        <dbReference type="ARBA" id="ARBA00023157"/>
    </source>
</evidence>
<feature type="non-terminal residue" evidence="23">
    <location>
        <position position="1"/>
    </location>
</feature>
<keyword evidence="6 19" id="KW-0479">Metal-binding</keyword>
<evidence type="ECO:0000256" key="18">
    <source>
        <dbReference type="PIRSR" id="PIRSR601382-1"/>
    </source>
</evidence>
<gene>
    <name evidence="23" type="ORF">g.11218</name>
</gene>
<accession>A0A1B6L084</accession>
<dbReference type="PANTHER" id="PTHR11742">
    <property type="entry name" value="MANNOSYL-OLIGOSACCHARIDE ALPHA-1,2-MANNOSIDASE-RELATED"/>
    <property type="match status" value="1"/>
</dbReference>
<dbReference type="FunFam" id="1.50.10.10:FF:000010">
    <property type="entry name" value="alpha-1,2-Mannosidase"/>
    <property type="match status" value="1"/>
</dbReference>
<evidence type="ECO:0000256" key="7">
    <source>
        <dbReference type="ARBA" id="ARBA00022801"/>
    </source>
</evidence>
<evidence type="ECO:0000256" key="16">
    <source>
        <dbReference type="ARBA" id="ARBA00048605"/>
    </source>
</evidence>
<evidence type="ECO:0000256" key="12">
    <source>
        <dbReference type="ARBA" id="ARBA00023136"/>
    </source>
</evidence>
<comment type="catalytic activity">
    <reaction evidence="15">
        <text>N(4)-(alpha-D-Man-(1-&gt;2)-alpha-D-Man-(1-&gt;2)-alpha-D-Man-(1-&gt;3)-[alpha-D-Man-(1-&gt;3)-[alpha-D-Man-(1-&gt;2)-alpha-D-Man-(1-&gt;6)]-alpha-D-Man-(1-&gt;6)]-beta-D-Man-(1-&gt;4)-beta-D-GlcNAc-(1-&gt;4)-beta-D-GlcNAc)-L-asparaginyl-[protein] (N-glucan mannose isomer 8A1,2,3B1,3) + 3 H2O = N(4)-(alpha-D-Man-(1-&gt;3)-[alpha-D-Man-(1-&gt;3)-[alpha-D-Man-(1-&gt;6)]-alpha-D-Man-(1-&gt;6)]-beta-D-Man-(1-&gt;4)-beta-D-GlcNAc-(1-&gt;4)-beta-D-GlcNAc)-L-asparaginyl-[protein] (N-glucan mannose isomer 5A1,2) + 3 beta-D-mannose</text>
        <dbReference type="Rhea" id="RHEA:56028"/>
        <dbReference type="Rhea" id="RHEA-COMP:14358"/>
        <dbReference type="Rhea" id="RHEA-COMP:14367"/>
        <dbReference type="ChEBI" id="CHEBI:15377"/>
        <dbReference type="ChEBI" id="CHEBI:28563"/>
        <dbReference type="ChEBI" id="CHEBI:59087"/>
        <dbReference type="ChEBI" id="CHEBI:60628"/>
        <dbReference type="EC" id="3.2.1.113"/>
    </reaction>
</comment>
<comment type="subcellular location">
    <subcellularLocation>
        <location evidence="2">Endoplasmic reticulum membrane</location>
        <topology evidence="2">Single-pass type II membrane protein</topology>
    </subcellularLocation>
</comment>
<evidence type="ECO:0000256" key="20">
    <source>
        <dbReference type="PIRSR" id="PIRSR601382-3"/>
    </source>
</evidence>
<dbReference type="SUPFAM" id="SSF48225">
    <property type="entry name" value="Seven-hairpin glycosidases"/>
    <property type="match status" value="1"/>
</dbReference>
<feature type="active site" evidence="18">
    <location>
        <position position="350"/>
    </location>
</feature>
<dbReference type="InterPro" id="IPR036026">
    <property type="entry name" value="Seven-hairpin_glycosidases"/>
</dbReference>
<evidence type="ECO:0000313" key="23">
    <source>
        <dbReference type="EMBL" id="JAT17055.1"/>
    </source>
</evidence>
<evidence type="ECO:0000256" key="4">
    <source>
        <dbReference type="ARBA" id="ARBA00007658"/>
    </source>
</evidence>
<dbReference type="InterPro" id="IPR012341">
    <property type="entry name" value="6hp_glycosidase-like_sf"/>
</dbReference>
<feature type="active site" description="Proton donor" evidence="18">
    <location>
        <position position="459"/>
    </location>
</feature>
<name>A0A1B6L084_9HEMI</name>
<evidence type="ECO:0000256" key="2">
    <source>
        <dbReference type="ARBA" id="ARBA00004648"/>
    </source>
</evidence>
<dbReference type="InterPro" id="IPR001382">
    <property type="entry name" value="Glyco_hydro_47"/>
</dbReference>
<keyword evidence="14 21" id="KW-0326">Glycosidase</keyword>
<dbReference type="Gene3D" id="1.50.10.10">
    <property type="match status" value="1"/>
</dbReference>
<comment type="pathway">
    <text evidence="3">Protein modification; protein glycosylation.</text>
</comment>
<sequence length="588" mass="69463">LMNPQIHQPLPQRLDMEREEEERTRLEEERRREQEARMREEERKREEERLRELERRRKEEEERKEEERRRELEKLREEERKVQEKKEEKLKMEQKKKQEEKRRELVRMTMVADASNIQDFRLKAVEFPPPTTERQIAVLEMLRHAWAGYKKYAWGHDHLKPISQTYHDWFGLGLTIVDGLDTLWIMGMKKEFNESREWVANRLSVSFNEFHDVNLFEVTIRVLGGLLSAYHLSGEPVFLERAMALGERLMPCFTKSPSAIPYSDVNLASRMAHSPKWSPDSSTSEVTTLQLEFRDLSRCCHDYSFEDAAFQVSEHVHVLEKTDGLVPIFINPNTGTFHENTEIKLGARGDSYYEYLLKQWIQTGKSHDFLKNDYLKAIEGIKKKLVKRTPKKNLAFIGELKGNGREFVPKMDHLVCFVPGMLALGVHNGMPEDHMSLAVELMDTCYRTYAERPTFLAPEITFFNYKPSADDTQPDMYVKTNDAHNLLRPEFLESLWYMWTFTGNTTYQDWGWQIFKALERYAKVPDGYTSLGNVNNPLDTRPRDMMESFFLSETVKYLYLLFANDRKLVDVDKWVMNTEGHPLPIYTS</sequence>
<comment type="catalytic activity">
    <reaction evidence="16">
        <text>N(4)-(alpha-D-Man-(1-&gt;2)-alpha-D-Man-(1-&gt;2)-alpha-D-Man-(1-&gt;3)-[alpha-D-Man-(1-&gt;2)-alpha-D-Man-(1-&gt;3)-[alpha-D-Man-(1-&gt;2)-alpha-D-Man-(1-&gt;6)]-alpha-D-Man-(1-&gt;6)]-beta-D-Man-(1-&gt;4)-beta-D-GlcNAc-(1-&gt;4)-beta-D-GlcNAc)-L-asparaginyl-[protein] (N-glucan mannose isomer 9A1,2,3B1,2,3) + 4 H2O = N(4)-(alpha-D-Man-(1-&gt;3)-[alpha-D-Man-(1-&gt;3)-[alpha-D-Man-(1-&gt;6)]-alpha-D-Man-(1-&gt;6)]-beta-D-Man-(1-&gt;4)-beta-D-GlcNAc-(1-&gt;4)-beta-D-GlcNAc)-L-asparaginyl-[protein] (N-glucan mannose isomer 5A1,2) + 4 beta-D-mannose</text>
        <dbReference type="Rhea" id="RHEA:56008"/>
        <dbReference type="Rhea" id="RHEA-COMP:14356"/>
        <dbReference type="Rhea" id="RHEA-COMP:14367"/>
        <dbReference type="ChEBI" id="CHEBI:15377"/>
        <dbReference type="ChEBI" id="CHEBI:28563"/>
        <dbReference type="ChEBI" id="CHEBI:59087"/>
        <dbReference type="ChEBI" id="CHEBI:139493"/>
        <dbReference type="EC" id="3.2.1.113"/>
    </reaction>
</comment>
<dbReference type="PRINTS" id="PR00747">
    <property type="entry name" value="GLYHDRLASE47"/>
</dbReference>
<keyword evidence="9 19" id="KW-0106">Calcium</keyword>
<dbReference type="Pfam" id="PF01532">
    <property type="entry name" value="Glyco_hydro_47"/>
    <property type="match status" value="1"/>
</dbReference>
<evidence type="ECO:0000256" key="6">
    <source>
        <dbReference type="ARBA" id="ARBA00022723"/>
    </source>
</evidence>
<dbReference type="AlphaFoldDB" id="A0A1B6L084"/>
<feature type="region of interest" description="Disordered" evidence="22">
    <location>
        <begin position="1"/>
        <end position="101"/>
    </location>
</feature>
<dbReference type="GO" id="GO:0010498">
    <property type="term" value="P:proteasomal protein catabolic process"/>
    <property type="evidence" value="ECO:0007669"/>
    <property type="project" value="UniProtKB-ARBA"/>
</dbReference>
<proteinExistence type="inferred from homology"/>
<evidence type="ECO:0000256" key="11">
    <source>
        <dbReference type="ARBA" id="ARBA00022989"/>
    </source>
</evidence>
<evidence type="ECO:0000256" key="19">
    <source>
        <dbReference type="PIRSR" id="PIRSR601382-2"/>
    </source>
</evidence>
<dbReference type="EMBL" id="GEBQ01022922">
    <property type="protein sequence ID" value="JAT17055.1"/>
    <property type="molecule type" value="Transcribed_RNA"/>
</dbReference>
<dbReference type="PANTHER" id="PTHR11742:SF55">
    <property type="entry name" value="ENDOPLASMIC RETICULUM MANNOSYL-OLIGOSACCHARIDE 1,2-ALPHA-MANNOSIDASE"/>
    <property type="match status" value="1"/>
</dbReference>
<reference evidence="23" key="1">
    <citation type="submission" date="2015-11" db="EMBL/GenBank/DDBJ databases">
        <title>De novo transcriptome assembly of four potential Pierce s Disease insect vectors from Arizona vineyards.</title>
        <authorList>
            <person name="Tassone E.E."/>
        </authorList>
    </citation>
    <scope>NUCLEOTIDE SEQUENCE</scope>
</reference>
<comment type="similarity">
    <text evidence="4 21">Belongs to the glycosyl hydrolase 47 family.</text>
</comment>